<feature type="transmembrane region" description="Helical" evidence="2">
    <location>
        <begin position="116"/>
        <end position="144"/>
    </location>
</feature>
<dbReference type="InterPro" id="IPR036259">
    <property type="entry name" value="MFS_trans_sf"/>
</dbReference>
<feature type="transmembrane region" description="Helical" evidence="2">
    <location>
        <begin position="361"/>
        <end position="381"/>
    </location>
</feature>
<dbReference type="GO" id="GO:0015293">
    <property type="term" value="F:symporter activity"/>
    <property type="evidence" value="ECO:0007669"/>
    <property type="project" value="InterPro"/>
</dbReference>
<feature type="transmembrane region" description="Helical" evidence="2">
    <location>
        <begin position="185"/>
        <end position="205"/>
    </location>
</feature>
<feature type="transmembrane region" description="Helical" evidence="2">
    <location>
        <begin position="44"/>
        <end position="63"/>
    </location>
</feature>
<dbReference type="RefSeq" id="WP_019963981.1">
    <property type="nucleotide sequence ID" value="NZ_UGSK01000001.1"/>
</dbReference>
<organism evidence="3 4">
    <name type="scientific">Pannonibacter phragmitetus</name>
    <dbReference type="NCBI Taxonomy" id="121719"/>
    <lineage>
        <taxon>Bacteria</taxon>
        <taxon>Pseudomonadati</taxon>
        <taxon>Pseudomonadota</taxon>
        <taxon>Alphaproteobacteria</taxon>
        <taxon>Hyphomicrobiales</taxon>
        <taxon>Stappiaceae</taxon>
        <taxon>Pannonibacter</taxon>
    </lineage>
</organism>
<feature type="transmembrane region" description="Helical" evidence="2">
    <location>
        <begin position="156"/>
        <end position="173"/>
    </location>
</feature>
<evidence type="ECO:0000256" key="1">
    <source>
        <dbReference type="ARBA" id="ARBA00009617"/>
    </source>
</evidence>
<evidence type="ECO:0000313" key="3">
    <source>
        <dbReference type="EMBL" id="SUB01987.1"/>
    </source>
</evidence>
<feature type="transmembrane region" description="Helical" evidence="2">
    <location>
        <begin position="320"/>
        <end position="340"/>
    </location>
</feature>
<keyword evidence="2" id="KW-0812">Transmembrane</keyword>
<reference evidence="3 4" key="1">
    <citation type="submission" date="2018-06" db="EMBL/GenBank/DDBJ databases">
        <authorList>
            <consortium name="Pathogen Informatics"/>
            <person name="Doyle S."/>
        </authorList>
    </citation>
    <scope>NUCLEOTIDE SEQUENCE [LARGE SCALE GENOMIC DNA]</scope>
    <source>
        <strain evidence="3 4">NCTC13350</strain>
    </source>
</reference>
<dbReference type="Proteomes" id="UP000255000">
    <property type="component" value="Unassembled WGS sequence"/>
</dbReference>
<dbReference type="EMBL" id="UGSK01000001">
    <property type="protein sequence ID" value="SUB01987.1"/>
    <property type="molecule type" value="Genomic_DNA"/>
</dbReference>
<comment type="similarity">
    <text evidence="1">Belongs to the sodium:galactoside symporter (TC 2.A.2) family.</text>
</comment>
<dbReference type="Gene3D" id="1.20.1250.20">
    <property type="entry name" value="MFS general substrate transporter like domains"/>
    <property type="match status" value="2"/>
</dbReference>
<dbReference type="GO" id="GO:0008643">
    <property type="term" value="P:carbohydrate transport"/>
    <property type="evidence" value="ECO:0007669"/>
    <property type="project" value="InterPro"/>
</dbReference>
<proteinExistence type="inferred from homology"/>
<dbReference type="SUPFAM" id="SSF103473">
    <property type="entry name" value="MFS general substrate transporter"/>
    <property type="match status" value="1"/>
</dbReference>
<protein>
    <submittedName>
        <fullName evidence="3">Thiomethylgalactoside permease II</fullName>
    </submittedName>
</protein>
<feature type="transmembrane region" description="Helical" evidence="2">
    <location>
        <begin position="295"/>
        <end position="314"/>
    </location>
</feature>
<dbReference type="PANTHER" id="PTHR11328">
    <property type="entry name" value="MAJOR FACILITATOR SUPERFAMILY DOMAIN-CONTAINING PROTEIN"/>
    <property type="match status" value="1"/>
</dbReference>
<feature type="transmembrane region" description="Helical" evidence="2">
    <location>
        <begin position="401"/>
        <end position="423"/>
    </location>
</feature>
<evidence type="ECO:0000256" key="2">
    <source>
        <dbReference type="SAM" id="Phobius"/>
    </source>
</evidence>
<keyword evidence="2" id="KW-1133">Transmembrane helix</keyword>
<feature type="transmembrane region" description="Helical" evidence="2">
    <location>
        <begin position="20"/>
        <end position="38"/>
    </location>
</feature>
<evidence type="ECO:0000313" key="4">
    <source>
        <dbReference type="Proteomes" id="UP000255000"/>
    </source>
</evidence>
<dbReference type="OrthoDB" id="181905at2"/>
<dbReference type="InterPro" id="IPR039672">
    <property type="entry name" value="MFS_2"/>
</dbReference>
<dbReference type="Pfam" id="PF13347">
    <property type="entry name" value="MFS_2"/>
    <property type="match status" value="1"/>
</dbReference>
<feature type="transmembrane region" description="Helical" evidence="2">
    <location>
        <begin position="84"/>
        <end position="104"/>
    </location>
</feature>
<sequence length="442" mass="46854">MSAPLPAAPSADLHKGRGALLAYGFMALPLAFAGLPVYLHAPDFYAATLGVPLASLGGVLLLLRLVDAVQDPLIGSLSDRFSHLRWLVLMLGSLLLGGGFFMVFTPPAGEGALGWFALSILLCTTGYSIVAINLQALGGLWIAAEHERTRIAGWREALGLIGLLLASIAPTVLDQGAGQEVAFSRLAWLYLPLLALALVLLLRWLRRAPLAQEADGTSPAFRWQDVTGDRWRRSFFAIYLANTFASAIPAVLVIFFIRDRLGAEDLTGLFLLAYFLSGAASMLLWQVLSRRMGKLQAWAASMGLSVFTFVWAIFIGEGDIAAYTAICLLSGLALGADLALPASILADHIARSRSEGAASRLYAVMALFTKGALALATGLTLPALGLAGYQPGEQMTAQTAVALSIAYAAVPCLLKLATMAWLWRKSALLAHGETAGHAPARA</sequence>
<gene>
    <name evidence="3" type="primary">melB</name>
    <name evidence="3" type="ORF">NCTC13350_02936</name>
</gene>
<name>A0A378ZXW6_9HYPH</name>
<feature type="transmembrane region" description="Helical" evidence="2">
    <location>
        <begin position="236"/>
        <end position="257"/>
    </location>
</feature>
<dbReference type="PANTHER" id="PTHR11328:SF24">
    <property type="entry name" value="MAJOR FACILITATOR SUPERFAMILY (MFS) PROFILE DOMAIN-CONTAINING PROTEIN"/>
    <property type="match status" value="1"/>
</dbReference>
<keyword evidence="2" id="KW-0472">Membrane</keyword>
<feature type="transmembrane region" description="Helical" evidence="2">
    <location>
        <begin position="269"/>
        <end position="288"/>
    </location>
</feature>
<dbReference type="GO" id="GO:0005886">
    <property type="term" value="C:plasma membrane"/>
    <property type="evidence" value="ECO:0007669"/>
    <property type="project" value="TreeGrafter"/>
</dbReference>
<dbReference type="AlphaFoldDB" id="A0A378ZXW6"/>
<accession>A0A378ZXW6</accession>